<reference evidence="2 3" key="1">
    <citation type="submission" date="2017-09" db="EMBL/GenBank/DDBJ databases">
        <title>WGS assembly of Aquilegia coerulea Goldsmith.</title>
        <authorList>
            <person name="Hodges S."/>
            <person name="Kramer E."/>
            <person name="Nordborg M."/>
            <person name="Tomkins J."/>
            <person name="Borevitz J."/>
            <person name="Derieg N."/>
            <person name="Yan J."/>
            <person name="Mihaltcheva S."/>
            <person name="Hayes R.D."/>
            <person name="Rokhsar D."/>
        </authorList>
    </citation>
    <scope>NUCLEOTIDE SEQUENCE [LARGE SCALE GENOMIC DNA]</scope>
    <source>
        <strain evidence="3">cv. Goldsmith</strain>
    </source>
</reference>
<evidence type="ECO:0000259" key="1">
    <source>
        <dbReference type="Pfam" id="PF13966"/>
    </source>
</evidence>
<evidence type="ECO:0000313" key="2">
    <source>
        <dbReference type="EMBL" id="PIA25338.1"/>
    </source>
</evidence>
<dbReference type="AlphaFoldDB" id="A0A2G5C217"/>
<feature type="domain" description="Reverse transcriptase zinc-binding" evidence="1">
    <location>
        <begin position="16"/>
        <end position="67"/>
    </location>
</feature>
<evidence type="ECO:0000313" key="3">
    <source>
        <dbReference type="Proteomes" id="UP000230069"/>
    </source>
</evidence>
<accession>A0A2G5C217</accession>
<dbReference type="Pfam" id="PF13966">
    <property type="entry name" value="zf-RVT"/>
    <property type="match status" value="1"/>
</dbReference>
<name>A0A2G5C217_AQUCA</name>
<organism evidence="2 3">
    <name type="scientific">Aquilegia coerulea</name>
    <name type="common">Rocky mountain columbine</name>
    <dbReference type="NCBI Taxonomy" id="218851"/>
    <lineage>
        <taxon>Eukaryota</taxon>
        <taxon>Viridiplantae</taxon>
        <taxon>Streptophyta</taxon>
        <taxon>Embryophyta</taxon>
        <taxon>Tracheophyta</taxon>
        <taxon>Spermatophyta</taxon>
        <taxon>Magnoliopsida</taxon>
        <taxon>Ranunculales</taxon>
        <taxon>Ranunculaceae</taxon>
        <taxon>Thalictroideae</taxon>
        <taxon>Aquilegia</taxon>
    </lineage>
</organism>
<sequence>MLNMPQGWNLLDSLIIMWKRPIHSKLPTCEFLSSKGVCPYSICPLCHTQPESSSHLFLKCNSARSLWKPVLMGLVNMK</sequence>
<dbReference type="Proteomes" id="UP000230069">
    <property type="component" value="Unassembled WGS sequence"/>
</dbReference>
<proteinExistence type="predicted"/>
<dbReference type="InterPro" id="IPR026960">
    <property type="entry name" value="RVT-Znf"/>
</dbReference>
<gene>
    <name evidence="2" type="ORF">AQUCO_11800018v1</name>
</gene>
<dbReference type="InParanoid" id="A0A2G5C217"/>
<protein>
    <recommendedName>
        <fullName evidence="1">Reverse transcriptase zinc-binding domain-containing protein</fullName>
    </recommendedName>
</protein>
<dbReference type="EMBL" id="KZ305134">
    <property type="protein sequence ID" value="PIA25338.1"/>
    <property type="molecule type" value="Genomic_DNA"/>
</dbReference>
<dbReference type="OrthoDB" id="1435371at2759"/>
<keyword evidence="3" id="KW-1185">Reference proteome</keyword>